<dbReference type="AlphaFoldDB" id="A0A848KHN3"/>
<dbReference type="InterPro" id="IPR034660">
    <property type="entry name" value="DinB/YfiT-like"/>
</dbReference>
<gene>
    <name evidence="1" type="ORF">FGL95_19710</name>
</gene>
<dbReference type="InterPro" id="IPR007061">
    <property type="entry name" value="MST-like"/>
</dbReference>
<dbReference type="Proteomes" id="UP000535543">
    <property type="component" value="Unassembled WGS sequence"/>
</dbReference>
<accession>A0A848KHN3</accession>
<reference evidence="1 2" key="1">
    <citation type="submission" date="2019-05" db="EMBL/GenBank/DDBJ databases">
        <authorList>
            <person name="Lee S.D."/>
        </authorList>
    </citation>
    <scope>NUCLEOTIDE SEQUENCE [LARGE SCALE GENOMIC DNA]</scope>
    <source>
        <strain evidence="1 2">YC2-7</strain>
    </source>
</reference>
<protein>
    <submittedName>
        <fullName evidence="1">DinB family protein</fullName>
    </submittedName>
</protein>
<evidence type="ECO:0000313" key="2">
    <source>
        <dbReference type="Proteomes" id="UP000535543"/>
    </source>
</evidence>
<proteinExistence type="predicted"/>
<dbReference type="RefSeq" id="WP_169590018.1">
    <property type="nucleotide sequence ID" value="NZ_VCQU01000007.1"/>
</dbReference>
<comment type="caution">
    <text evidence="1">The sequence shown here is derived from an EMBL/GenBank/DDBJ whole genome shotgun (WGS) entry which is preliminary data.</text>
</comment>
<name>A0A848KHN3_9NOCA</name>
<sequence length="198" mass="22254">MEPKDVLRRYLQTARNAVLWKLDGLSEYDVRRPLTPTGTNLLGLVKHLAGIEFGYFGETFGRPPNEPVLDSWFAPDAEPNVDMWATADESRDEILGFYTRAWAHADATIEAHALDDVGEVQHWPPDRRVVTLQQILVHVIAETNRHAGHADIVRELIDGAAGYREGNANMAPGDAAWWRNYLARVEDAARSFNPGRVQ</sequence>
<dbReference type="SUPFAM" id="SSF109854">
    <property type="entry name" value="DinB/YfiT-like putative metalloenzymes"/>
    <property type="match status" value="1"/>
</dbReference>
<evidence type="ECO:0000313" key="1">
    <source>
        <dbReference type="EMBL" id="NMN97268.1"/>
    </source>
</evidence>
<dbReference type="Pfam" id="PF04978">
    <property type="entry name" value="MST"/>
    <property type="match status" value="1"/>
</dbReference>
<dbReference type="Gene3D" id="1.20.120.450">
    <property type="entry name" value="dinb family like domain"/>
    <property type="match status" value="1"/>
</dbReference>
<organism evidence="1 2">
    <name type="scientific">Antrihabitans stalactiti</name>
    <dbReference type="NCBI Taxonomy" id="2584121"/>
    <lineage>
        <taxon>Bacteria</taxon>
        <taxon>Bacillati</taxon>
        <taxon>Actinomycetota</taxon>
        <taxon>Actinomycetes</taxon>
        <taxon>Mycobacteriales</taxon>
        <taxon>Nocardiaceae</taxon>
        <taxon>Antrihabitans</taxon>
    </lineage>
</organism>
<keyword evidence="2" id="KW-1185">Reference proteome</keyword>
<reference evidence="1 2" key="2">
    <citation type="submission" date="2020-06" db="EMBL/GenBank/DDBJ databases">
        <title>Antribacter stalactiti gen. nov., sp. nov., a new member of the family Nacardiaceae isolated from a cave.</title>
        <authorList>
            <person name="Kim I.S."/>
        </authorList>
    </citation>
    <scope>NUCLEOTIDE SEQUENCE [LARGE SCALE GENOMIC DNA]</scope>
    <source>
        <strain evidence="1 2">YC2-7</strain>
    </source>
</reference>
<dbReference type="EMBL" id="VCQU01000007">
    <property type="protein sequence ID" value="NMN97268.1"/>
    <property type="molecule type" value="Genomic_DNA"/>
</dbReference>